<gene>
    <name evidence="1" type="ordered locus">RSPO_c02772</name>
</gene>
<dbReference type="AlphaFoldDB" id="F6G532"/>
<evidence type="ECO:0000313" key="1">
    <source>
        <dbReference type="EMBL" id="AEG70064.1"/>
    </source>
</evidence>
<organism evidence="1 2">
    <name type="scientific">Ralstonia solanacearum (strain Po82)</name>
    <dbReference type="NCBI Taxonomy" id="1031711"/>
    <lineage>
        <taxon>Bacteria</taxon>
        <taxon>Pseudomonadati</taxon>
        <taxon>Pseudomonadota</taxon>
        <taxon>Betaproteobacteria</taxon>
        <taxon>Burkholderiales</taxon>
        <taxon>Burkholderiaceae</taxon>
        <taxon>Ralstonia</taxon>
        <taxon>Ralstonia solanacearum species complex</taxon>
    </lineage>
</organism>
<dbReference type="EMBL" id="CP002819">
    <property type="protein sequence ID" value="AEG70064.1"/>
    <property type="molecule type" value="Genomic_DNA"/>
</dbReference>
<name>F6G532_RALS8</name>
<evidence type="ECO:0000313" key="2">
    <source>
        <dbReference type="Proteomes" id="UP000007953"/>
    </source>
</evidence>
<dbReference type="Proteomes" id="UP000007953">
    <property type="component" value="Chromosome"/>
</dbReference>
<protein>
    <submittedName>
        <fullName evidence="1">Uncharacterized protein</fullName>
    </submittedName>
</protein>
<proteinExistence type="predicted"/>
<dbReference type="KEGG" id="rsn:RSPO_c02772"/>
<reference evidence="1 2" key="1">
    <citation type="journal article" date="2011" name="J. Bacteriol.">
        <title>Complete genome sequence of the plant pathogen Ralstonia solanacearum strain Po82.</title>
        <authorList>
            <person name="Xu J."/>
            <person name="Zheng H.J."/>
            <person name="Liu L."/>
            <person name="Pan Z.C."/>
            <person name="Prior P."/>
            <person name="Tang B."/>
            <person name="Xu J.S."/>
            <person name="Zhang H."/>
            <person name="Tian Q."/>
            <person name="Zhang L.Q."/>
            <person name="Feng J."/>
        </authorList>
    </citation>
    <scope>NUCLEOTIDE SEQUENCE [LARGE SCALE GENOMIC DNA]</scope>
    <source>
        <strain evidence="1 2">Po82</strain>
    </source>
</reference>
<dbReference type="HOGENOM" id="CLU_3238603_0_0_4"/>
<sequence>MVASIVGDPPIMDGGASIGHASARRSTLREVAWAAQPLPFDLP</sequence>
<accession>F6G532</accession>